<dbReference type="Proteomes" id="UP000623129">
    <property type="component" value="Unassembled WGS sequence"/>
</dbReference>
<keyword evidence="3" id="KW-1185">Reference proteome</keyword>
<dbReference type="InterPro" id="IPR002083">
    <property type="entry name" value="MATH/TRAF_dom"/>
</dbReference>
<dbReference type="Gene3D" id="2.60.210.10">
    <property type="entry name" value="Apoptosis, Tumor Necrosis Factor Receptor Associated Protein 2, Chain A"/>
    <property type="match status" value="1"/>
</dbReference>
<dbReference type="CDD" id="cd00121">
    <property type="entry name" value="MATH"/>
    <property type="match status" value="1"/>
</dbReference>
<sequence length="115" mass="13342">MDSFSMVAATGCYQFKINHSKTKDMGIGQWITSPKFRVGQHDWVIYYYPQGDEKHNNGKYVSVYLELQREFVDVTAEFGFELLDKHGNVSPTTLKLLHHKFTSKKINSGLWDFFA</sequence>
<accession>A0A833VUS0</accession>
<dbReference type="AlphaFoldDB" id="A0A833VUS0"/>
<evidence type="ECO:0000259" key="1">
    <source>
        <dbReference type="PROSITE" id="PS50144"/>
    </source>
</evidence>
<proteinExistence type="predicted"/>
<evidence type="ECO:0000313" key="3">
    <source>
        <dbReference type="Proteomes" id="UP000623129"/>
    </source>
</evidence>
<feature type="domain" description="MATH" evidence="1">
    <location>
        <begin position="10"/>
        <end position="115"/>
    </location>
</feature>
<dbReference type="Pfam" id="PF22486">
    <property type="entry name" value="MATH_2"/>
    <property type="match status" value="1"/>
</dbReference>
<gene>
    <name evidence="2" type="ORF">FCM35_KLT20520</name>
</gene>
<dbReference type="InterPro" id="IPR045005">
    <property type="entry name" value="BPM1-6"/>
</dbReference>
<dbReference type="PANTHER" id="PTHR26379:SF187">
    <property type="entry name" value="OS07G0655300 PROTEIN"/>
    <property type="match status" value="1"/>
</dbReference>
<organism evidence="2 3">
    <name type="scientific">Carex littledalei</name>
    <dbReference type="NCBI Taxonomy" id="544730"/>
    <lineage>
        <taxon>Eukaryota</taxon>
        <taxon>Viridiplantae</taxon>
        <taxon>Streptophyta</taxon>
        <taxon>Embryophyta</taxon>
        <taxon>Tracheophyta</taxon>
        <taxon>Spermatophyta</taxon>
        <taxon>Magnoliopsida</taxon>
        <taxon>Liliopsida</taxon>
        <taxon>Poales</taxon>
        <taxon>Cyperaceae</taxon>
        <taxon>Cyperoideae</taxon>
        <taxon>Cariceae</taxon>
        <taxon>Carex</taxon>
        <taxon>Carex subgen. Euthyceras</taxon>
    </lineage>
</organism>
<dbReference type="GO" id="GO:0016567">
    <property type="term" value="P:protein ubiquitination"/>
    <property type="evidence" value="ECO:0007669"/>
    <property type="project" value="InterPro"/>
</dbReference>
<dbReference type="EMBL" id="SWLB01000008">
    <property type="protein sequence ID" value="KAF3336013.1"/>
    <property type="molecule type" value="Genomic_DNA"/>
</dbReference>
<dbReference type="OrthoDB" id="688873at2759"/>
<comment type="caution">
    <text evidence="2">The sequence shown here is derived from an EMBL/GenBank/DDBJ whole genome shotgun (WGS) entry which is preliminary data.</text>
</comment>
<dbReference type="InterPro" id="IPR008974">
    <property type="entry name" value="TRAF-like"/>
</dbReference>
<dbReference type="PANTHER" id="PTHR26379">
    <property type="entry name" value="BTB/POZ AND MATH DOMAIN-CONTAINING PROTEIN 1"/>
    <property type="match status" value="1"/>
</dbReference>
<name>A0A833VUS0_9POAL</name>
<evidence type="ECO:0000313" key="2">
    <source>
        <dbReference type="EMBL" id="KAF3336013.1"/>
    </source>
</evidence>
<dbReference type="PROSITE" id="PS50144">
    <property type="entry name" value="MATH"/>
    <property type="match status" value="1"/>
</dbReference>
<protein>
    <submittedName>
        <fullName evidence="2">BTB/POZ and MATH domain-containing protein 2-like protein</fullName>
    </submittedName>
</protein>
<reference evidence="2" key="1">
    <citation type="submission" date="2020-01" db="EMBL/GenBank/DDBJ databases">
        <title>Genome sequence of Kobresia littledalei, the first chromosome-level genome in the family Cyperaceae.</title>
        <authorList>
            <person name="Qu G."/>
        </authorList>
    </citation>
    <scope>NUCLEOTIDE SEQUENCE</scope>
    <source>
        <strain evidence="2">C.B.Clarke</strain>
        <tissue evidence="2">Leaf</tissue>
    </source>
</reference>
<dbReference type="SUPFAM" id="SSF49599">
    <property type="entry name" value="TRAF domain-like"/>
    <property type="match status" value="1"/>
</dbReference>